<dbReference type="InterPro" id="IPR057836">
    <property type="entry name" value="EF-hand_SWAP70_N"/>
</dbReference>
<dbReference type="Proteomes" id="UP001286313">
    <property type="component" value="Unassembled WGS sequence"/>
</dbReference>
<evidence type="ECO:0000259" key="1">
    <source>
        <dbReference type="Pfam" id="PF25530"/>
    </source>
</evidence>
<feature type="domain" description="SWAP70 N-terminal EF-hand" evidence="1">
    <location>
        <begin position="143"/>
        <end position="173"/>
    </location>
</feature>
<organism evidence="2 3">
    <name type="scientific">Petrolisthes cinctipes</name>
    <name type="common">Flat porcelain crab</name>
    <dbReference type="NCBI Taxonomy" id="88211"/>
    <lineage>
        <taxon>Eukaryota</taxon>
        <taxon>Metazoa</taxon>
        <taxon>Ecdysozoa</taxon>
        <taxon>Arthropoda</taxon>
        <taxon>Crustacea</taxon>
        <taxon>Multicrustacea</taxon>
        <taxon>Malacostraca</taxon>
        <taxon>Eumalacostraca</taxon>
        <taxon>Eucarida</taxon>
        <taxon>Decapoda</taxon>
        <taxon>Pleocyemata</taxon>
        <taxon>Anomura</taxon>
        <taxon>Galatheoidea</taxon>
        <taxon>Porcellanidae</taxon>
        <taxon>Petrolisthes</taxon>
    </lineage>
</organism>
<proteinExistence type="predicted"/>
<protein>
    <recommendedName>
        <fullName evidence="1">SWAP70 N-terminal EF-hand domain-containing protein</fullName>
    </recommendedName>
</protein>
<evidence type="ECO:0000313" key="3">
    <source>
        <dbReference type="Proteomes" id="UP001286313"/>
    </source>
</evidence>
<comment type="caution">
    <text evidence="2">The sequence shown here is derived from an EMBL/GenBank/DDBJ whole genome shotgun (WGS) entry which is preliminary data.</text>
</comment>
<dbReference type="AlphaFoldDB" id="A0AAE1KVP7"/>
<accession>A0AAE1KVP7</accession>
<reference evidence="2" key="1">
    <citation type="submission" date="2023-10" db="EMBL/GenBank/DDBJ databases">
        <title>Genome assemblies of two species of porcelain crab, Petrolisthes cinctipes and Petrolisthes manimaculis (Anomura: Porcellanidae).</title>
        <authorList>
            <person name="Angst P."/>
        </authorList>
    </citation>
    <scope>NUCLEOTIDE SEQUENCE</scope>
    <source>
        <strain evidence="2">PB745_01</strain>
        <tissue evidence="2">Gill</tissue>
    </source>
</reference>
<name>A0AAE1KVP7_PETCI</name>
<evidence type="ECO:0000313" key="2">
    <source>
        <dbReference type="EMBL" id="KAK3885637.1"/>
    </source>
</evidence>
<keyword evidence="3" id="KW-1185">Reference proteome</keyword>
<sequence length="257" mass="28888">MFRNKCSSSSGWAMWSSPQKTECECVCGANCYKRQECCEVVAVVARRPPLFPLYTHTRSQQMVVSCEPVCVGVSEFARGQAGRELHDSDLSSDHHQRLMTDGSLRQGCDKKCVEVVVAGVRGRGSGWAGLTELTRLRRPVMATLGQLVSNSLWFAFDALDHQKTGVVPKSQLKSWEGGTLGNKREKTRLEVKQGGKENKEWEIVRVEKRGGVRVKQGGKENKEWEIVRVERRGGVRVKQRGKENKEWEIVRGEVDQG</sequence>
<dbReference type="EMBL" id="JAWQEG010000782">
    <property type="protein sequence ID" value="KAK3885637.1"/>
    <property type="molecule type" value="Genomic_DNA"/>
</dbReference>
<gene>
    <name evidence="2" type="ORF">Pcinc_010170</name>
</gene>
<dbReference type="Pfam" id="PF25530">
    <property type="entry name" value="EF-hand_SWAP70_N"/>
    <property type="match status" value="1"/>
</dbReference>